<dbReference type="HOGENOM" id="CLU_2358635_0_0_7"/>
<keyword evidence="2" id="KW-1185">Reference proteome</keyword>
<dbReference type="InParanoid" id="Q2LRU7"/>
<evidence type="ECO:0000313" key="2">
    <source>
        <dbReference type="Proteomes" id="UP000001933"/>
    </source>
</evidence>
<name>Q2LRU7_SYNAS</name>
<dbReference type="KEGG" id="sat:SYN_03166"/>
<dbReference type="AlphaFoldDB" id="Q2LRU7"/>
<proteinExistence type="predicted"/>
<reference evidence="1 2" key="1">
    <citation type="journal article" date="2007" name="Proc. Natl. Acad. Sci. U.S.A.">
        <title>The genome of Syntrophus aciditrophicus: life at the thermodynamic limit of microbial growth.</title>
        <authorList>
            <person name="McInerney M.J."/>
            <person name="Rohlin L."/>
            <person name="Mouttaki H."/>
            <person name="Kim U."/>
            <person name="Krupp R.S."/>
            <person name="Rios-Hernandez L."/>
            <person name="Sieber J."/>
            <person name="Struchtemeyer C.G."/>
            <person name="Bhattacharyya A."/>
            <person name="Campbell J.W."/>
            <person name="Gunsalus R.P."/>
        </authorList>
    </citation>
    <scope>NUCLEOTIDE SEQUENCE [LARGE SCALE GENOMIC DNA]</scope>
    <source>
        <strain evidence="1 2">SB</strain>
    </source>
</reference>
<organism evidence="1 2">
    <name type="scientific">Syntrophus aciditrophicus (strain SB)</name>
    <dbReference type="NCBI Taxonomy" id="56780"/>
    <lineage>
        <taxon>Bacteria</taxon>
        <taxon>Pseudomonadati</taxon>
        <taxon>Thermodesulfobacteriota</taxon>
        <taxon>Syntrophia</taxon>
        <taxon>Syntrophales</taxon>
        <taxon>Syntrophaceae</taxon>
        <taxon>Syntrophus</taxon>
    </lineage>
</organism>
<sequence length="96" mass="10745">MAGSFFIVLIHIRIQIGLQGFQIRIEPLSKGNLLKFMRNGLMHSLADPIILRTPDFLIGMIGVIELQEQLVRMRLLSGAAQNSVLRSVKTLKTGIF</sequence>
<protein>
    <submittedName>
        <fullName evidence="1">Hypothetical cytosolic protein</fullName>
    </submittedName>
</protein>
<dbReference type="Proteomes" id="UP000001933">
    <property type="component" value="Chromosome"/>
</dbReference>
<evidence type="ECO:0000313" key="1">
    <source>
        <dbReference type="EMBL" id="ABC76805.1"/>
    </source>
</evidence>
<gene>
    <name evidence="1" type="ORF">SYN_03166</name>
</gene>
<dbReference type="EMBL" id="CP000252">
    <property type="protein sequence ID" value="ABC76805.1"/>
    <property type="molecule type" value="Genomic_DNA"/>
</dbReference>
<accession>Q2LRU7</accession>